<dbReference type="RefSeq" id="WP_089205969.1">
    <property type="nucleotide sequence ID" value="NZ_FZOD01000003.1"/>
</dbReference>
<evidence type="ECO:0000313" key="4">
    <source>
        <dbReference type="EMBL" id="SNS08342.1"/>
    </source>
</evidence>
<dbReference type="PANTHER" id="PTHR42998">
    <property type="entry name" value="TYPE I RESTRICTION ENZYME HINDVIIP M PROTEIN-RELATED"/>
    <property type="match status" value="1"/>
</dbReference>
<dbReference type="GO" id="GO:0003677">
    <property type="term" value="F:DNA binding"/>
    <property type="evidence" value="ECO:0007669"/>
    <property type="project" value="UniProtKB-KW"/>
</dbReference>
<name>A0A239BL27_9ACTN</name>
<protein>
    <submittedName>
        <fullName evidence="4">N-6 DNA Methylase</fullName>
    </submittedName>
</protein>
<proteinExistence type="predicted"/>
<evidence type="ECO:0000313" key="5">
    <source>
        <dbReference type="Proteomes" id="UP000198282"/>
    </source>
</evidence>
<dbReference type="InterPro" id="IPR003356">
    <property type="entry name" value="DNA_methylase_A-5"/>
</dbReference>
<dbReference type="Pfam" id="PF02384">
    <property type="entry name" value="N6_Mtase"/>
    <property type="match status" value="1"/>
</dbReference>
<accession>A0A239BL27</accession>
<reference evidence="4 5" key="1">
    <citation type="submission" date="2017-06" db="EMBL/GenBank/DDBJ databases">
        <authorList>
            <person name="Kim H.J."/>
            <person name="Triplett B.A."/>
        </authorList>
    </citation>
    <scope>NUCLEOTIDE SEQUENCE [LARGE SCALE GENOMIC DNA]</scope>
    <source>
        <strain evidence="4 5">CGMCC 4.2132</strain>
    </source>
</reference>
<organism evidence="4 5">
    <name type="scientific">Streptosporangium subroseum</name>
    <dbReference type="NCBI Taxonomy" id="106412"/>
    <lineage>
        <taxon>Bacteria</taxon>
        <taxon>Bacillati</taxon>
        <taxon>Actinomycetota</taxon>
        <taxon>Actinomycetes</taxon>
        <taxon>Streptosporangiales</taxon>
        <taxon>Streptosporangiaceae</taxon>
        <taxon>Streptosporangium</taxon>
    </lineage>
</organism>
<dbReference type="Gene3D" id="3.90.220.20">
    <property type="entry name" value="DNA methylase specificity domains"/>
    <property type="match status" value="1"/>
</dbReference>
<dbReference type="InterPro" id="IPR044946">
    <property type="entry name" value="Restrct_endonuc_typeI_TRD_sf"/>
</dbReference>
<dbReference type="GO" id="GO:0032259">
    <property type="term" value="P:methylation"/>
    <property type="evidence" value="ECO:0007669"/>
    <property type="project" value="UniProtKB-KW"/>
</dbReference>
<keyword evidence="2" id="KW-0238">DNA-binding</keyword>
<keyword evidence="1" id="KW-0680">Restriction system</keyword>
<feature type="domain" description="DNA methylase adenine-specific" evidence="3">
    <location>
        <begin position="178"/>
        <end position="382"/>
    </location>
</feature>
<dbReference type="OrthoDB" id="9784823at2"/>
<dbReference type="Proteomes" id="UP000198282">
    <property type="component" value="Unassembled WGS sequence"/>
</dbReference>
<dbReference type="PRINTS" id="PR00507">
    <property type="entry name" value="N12N6MTFRASE"/>
</dbReference>
<evidence type="ECO:0000256" key="2">
    <source>
        <dbReference type="ARBA" id="ARBA00023125"/>
    </source>
</evidence>
<evidence type="ECO:0000256" key="1">
    <source>
        <dbReference type="ARBA" id="ARBA00022747"/>
    </source>
</evidence>
<keyword evidence="4" id="KW-0489">Methyltransferase</keyword>
<dbReference type="GO" id="GO:0009307">
    <property type="term" value="P:DNA restriction-modification system"/>
    <property type="evidence" value="ECO:0007669"/>
    <property type="project" value="UniProtKB-KW"/>
</dbReference>
<dbReference type="InterPro" id="IPR052916">
    <property type="entry name" value="Type-I_RE_MTase_Subunit"/>
</dbReference>
<sequence>MQDSATVAAADIARLAGVGRAAVSNWRRRFEDFPSPIGGTSSSPLFSLSDIEEWLRRQGKLAEVPLDERVWQQLRASVEDLRLAEVVGQVGVFLLFLDRSPPKWKQLAGKTDAKVSERLSDELASLGLPGAPPMVAAISLLRSVAELAEERGAVATFDFLYERYLEAHSRRVATLSADVADLMVELASAGNGTVFDPACGLGTLLMSAADAGAASLAGQERDEAAARIAAVRLSLHGRESTVHTGDSLREDRFGSLQADAVVCSPPFGERSWGYEELASDVRWQYGLPPRGEPELPWVQHGLFHVRAGGHVVILMPSAAADRRSGRRIRAQLLRTGTLRAVVALPAGAAPHALGAPHLWILRKPEAGDPIPSHVLMTDASEMSWPQVREAVLERWRSYPADSDGAVPLIDLLDEDVDLTPARHVAGRSANSAGQEFTTSLEAMVSSTVVLQQALEELRAFTTAGEELPKTTIAEQARAGAIAIHQASRQEMGSGRMPVLTVEDVIAGRSPSGRTSVTTDTLVLEPGDVVVSAGGRSFIARMVKEGGAVLGSGLQLFRVDPERIDPSCLAGFLRIAGAQTSRRGQTGTSRSDIRRVEIPRLPLHEQRRLGDAFQKLEAIEEMIGRLVNEGSALVGLGREGLGDGILRNRLP</sequence>
<dbReference type="AlphaFoldDB" id="A0A239BL27"/>
<dbReference type="InterPro" id="IPR029063">
    <property type="entry name" value="SAM-dependent_MTases_sf"/>
</dbReference>
<keyword evidence="5" id="KW-1185">Reference proteome</keyword>
<dbReference type="Gene3D" id="3.40.50.150">
    <property type="entry name" value="Vaccinia Virus protein VP39"/>
    <property type="match status" value="1"/>
</dbReference>
<gene>
    <name evidence="4" type="ORF">SAMN05216276_1003286</name>
</gene>
<dbReference type="GO" id="GO:0008170">
    <property type="term" value="F:N-methyltransferase activity"/>
    <property type="evidence" value="ECO:0007669"/>
    <property type="project" value="InterPro"/>
</dbReference>
<dbReference type="PANTHER" id="PTHR42998:SF1">
    <property type="entry name" value="TYPE I RESTRICTION ENZYME HINDI METHYLASE SUBUNIT"/>
    <property type="match status" value="1"/>
</dbReference>
<dbReference type="EMBL" id="FZOD01000003">
    <property type="protein sequence ID" value="SNS08342.1"/>
    <property type="molecule type" value="Genomic_DNA"/>
</dbReference>
<dbReference type="SUPFAM" id="SSF116734">
    <property type="entry name" value="DNA methylase specificity domain"/>
    <property type="match status" value="1"/>
</dbReference>
<evidence type="ECO:0000259" key="3">
    <source>
        <dbReference type="Pfam" id="PF02384"/>
    </source>
</evidence>
<dbReference type="SUPFAM" id="SSF53335">
    <property type="entry name" value="S-adenosyl-L-methionine-dependent methyltransferases"/>
    <property type="match status" value="1"/>
</dbReference>
<keyword evidence="4" id="KW-0808">Transferase</keyword>